<evidence type="ECO:0000313" key="2">
    <source>
        <dbReference type="EMBL" id="TNN18047.1"/>
    </source>
</evidence>
<feature type="region of interest" description="Disordered" evidence="1">
    <location>
        <begin position="178"/>
        <end position="210"/>
    </location>
</feature>
<sequence length="349" mass="40102">MISQLQQQLQHQHRHHHTYDTTDNKTNLPQFCVNLPEFNSVHSLLEYDAHIDDNDQRSIGQGRLITNNDNISSIDNRDIRPKSCTTVSLNNTIIIDDNINSSENSKHGSVTINHQFLSKKNQQLTDYNKSISPNSGLQHELCYSPNTTCITGTTSKKCSIEFNSEKYYNNSKYPSLHNSSLSKANNQHLNNDSNNDDNGRNLLQQTDNRGETYKFQKDVKQITDYEKINNHLKNEYILVDQQPLLSQSSLLTSLPSSTCSLSLNKKEYIRSSLKKDETLLEDNESRQLHNDNLNEEKSSDQDDIGGLSEGRRSNNHKIDECMLDSLNFRLGRTIEKMDVLHHLQKFSKY</sequence>
<evidence type="ECO:0000313" key="3">
    <source>
        <dbReference type="Proteomes" id="UP000311919"/>
    </source>
</evidence>
<dbReference type="STRING" id="6182.A0A4Z2DNT6"/>
<feature type="region of interest" description="Disordered" evidence="1">
    <location>
        <begin position="280"/>
        <end position="311"/>
    </location>
</feature>
<name>A0A4Z2DNT6_SCHJA</name>
<reference evidence="2 3" key="1">
    <citation type="submission" date="2019-03" db="EMBL/GenBank/DDBJ databases">
        <title>An improved genome assembly of the fluke Schistosoma japonicum.</title>
        <authorList>
            <person name="Hu W."/>
            <person name="Luo F."/>
            <person name="Yin M."/>
            <person name="Mo X."/>
            <person name="Sun C."/>
            <person name="Wu Q."/>
            <person name="Zhu B."/>
            <person name="Xiang M."/>
            <person name="Wang J."/>
            <person name="Wang Y."/>
            <person name="Zhang T."/>
            <person name="Xu B."/>
            <person name="Zheng H."/>
            <person name="Feng Z."/>
        </authorList>
    </citation>
    <scope>NUCLEOTIDE SEQUENCE [LARGE SCALE GENOMIC DNA]</scope>
    <source>
        <strain evidence="2">HuSjv2</strain>
        <tissue evidence="2">Worms</tissue>
    </source>
</reference>
<dbReference type="EMBL" id="SKCS01000084">
    <property type="protein sequence ID" value="TNN18047.1"/>
    <property type="molecule type" value="Genomic_DNA"/>
</dbReference>
<feature type="compositionally biased region" description="Low complexity" evidence="1">
    <location>
        <begin position="1"/>
        <end position="10"/>
    </location>
</feature>
<accession>A0A4Z2DNT6</accession>
<dbReference type="AlphaFoldDB" id="A0A4Z2DNT6"/>
<protein>
    <submittedName>
        <fullName evidence="2">Uncharacterized protein</fullName>
    </submittedName>
</protein>
<dbReference type="OrthoDB" id="6159439at2759"/>
<evidence type="ECO:0000256" key="1">
    <source>
        <dbReference type="SAM" id="MobiDB-lite"/>
    </source>
</evidence>
<dbReference type="Proteomes" id="UP000311919">
    <property type="component" value="Unassembled WGS sequence"/>
</dbReference>
<feature type="compositionally biased region" description="Basic and acidic residues" evidence="1">
    <location>
        <begin position="280"/>
        <end position="300"/>
    </location>
</feature>
<comment type="caution">
    <text evidence="2">The sequence shown here is derived from an EMBL/GenBank/DDBJ whole genome shotgun (WGS) entry which is preliminary data.</text>
</comment>
<organism evidence="2 3">
    <name type="scientific">Schistosoma japonicum</name>
    <name type="common">Blood fluke</name>
    <dbReference type="NCBI Taxonomy" id="6182"/>
    <lineage>
        <taxon>Eukaryota</taxon>
        <taxon>Metazoa</taxon>
        <taxon>Spiralia</taxon>
        <taxon>Lophotrochozoa</taxon>
        <taxon>Platyhelminthes</taxon>
        <taxon>Trematoda</taxon>
        <taxon>Digenea</taxon>
        <taxon>Strigeidida</taxon>
        <taxon>Schistosomatoidea</taxon>
        <taxon>Schistosomatidae</taxon>
        <taxon>Schistosoma</taxon>
    </lineage>
</organism>
<keyword evidence="3" id="KW-1185">Reference proteome</keyword>
<proteinExistence type="predicted"/>
<feature type="region of interest" description="Disordered" evidence="1">
    <location>
        <begin position="1"/>
        <end position="24"/>
    </location>
</feature>
<gene>
    <name evidence="2" type="ORF">EWB00_010711</name>
</gene>